<keyword evidence="1" id="KW-0812">Transmembrane</keyword>
<dbReference type="Proteomes" id="UP001190700">
    <property type="component" value="Unassembled WGS sequence"/>
</dbReference>
<evidence type="ECO:0000256" key="1">
    <source>
        <dbReference type="SAM" id="Phobius"/>
    </source>
</evidence>
<gene>
    <name evidence="2" type="ORF">CYMTET_12614</name>
</gene>
<feature type="transmembrane region" description="Helical" evidence="1">
    <location>
        <begin position="1265"/>
        <end position="1290"/>
    </location>
</feature>
<sequence length="1734" mass="187829">MFRSTYQVFAVISTIFAQRVCGNCNSDSGGEAVRELFQEFGGYGYTKHVIDSYDENEDLVMTSQPLAEAASPTGSNCSEGTYPVTIVVEPAEHLTDMYYDMPFEITWHIYRLNDAHSVGDRSPLSELEIRKTELVSVGGNFAAPSPLCLNVTDAYGLQLFATENHTTTTLDSFLYVLGPCSAGCFRPHYSAGVSGCVLGSLSSDYDRAYYLTFNSFCLVASEDAALDSREIFTEQELRDGLGEKQAGTSHFTLQRNLTMAPSLGAFSVSGLGHPLAPGLPRRVVLTSGGSCGAAGRCMLDGVGRTALFEFGAERIGTDELRNEVLVVDSLILANGSAPCGGVFKARRGSFLILRNSLVLGNRAGKGAVLCAVPTIFAGYRALLQTSHFSLNHAAAWMGLGQLTGAGGVVVCAQCTLVVRGCEMWDNSADMLGGTVALETRSSVWIYDTVFRGNAAGGSLGLQGLGMGGAVGGSNSHNGTLYIEGCSFEGNLAEYTGGALHVSDTNLWLINSSFTNNSVTRLAATSGGAVCIARNSGWRRVPALVEGCVFANNTAISGAGGALSNHDLLEPGFRHRVHVMSRCSFLGNTAEYGGAVILNLEQSFCVHASTFTDNSATSQGGAMLIEKQAMIDDAVAHVASCAFVDNSATNGGALLLSKRCHLKLTDCDFAANVAFPLTAITSIWRGGAVFLESLAVLDAHGCLFRQGASLLGGAISQTGYSSSALRSCVFKGNVAVVGGAVSLEQLSNMSAHMTVLEGNSANVSALRSSQIESVVESMDAVGGGGALLVSQNATFAGTALDVMHNTASNYGGFAVCETEAASTCLQARESRIAHNAAATGGGAVMWLEGDDMEAILDPTGGWDTALGLGNWMRNNTAAYGTDEGLATRFQSQQVVTSTGAANSTAPASSGGAVPWLEFQLLDVFGNQVHLFRHIEVHVEMAVTGGVGNPLLDGGTDVDYTDGSAQFTEAVIWGAAGSSYTLTLGIYGSQEAVTSSIILPLRHCEVGQRSYVSNEDNTWIVCDTCRPGSIRFDNHSTECTICTGYEGITCLGGSNYRIEQGYTLAQNAEYCGEDPVCLLERVAKCDVAAACTTNEEEEGARNGTRPASRSTMVLCNRERYEHNVVHCGGTFPGVCSKGYHFRRQHESCDPCPSKLNMLLVLLAFGLFFSACLAAALKVAFLMSKYETETLNLATIHIAKANVAIGLLLGYHQVIGQLSDIYDVILIPVDFRDATSWMQLVNLRFDIILSADCALAHLPGYDRTVSSFWITFWQALLTPFVIAGFFYAAYSLFEVYRQRARIKKGRGNSLDSTPNIQRQATFQYPEEDLEEINEAIKRDQQATQNKFLSATLFFLMLAHPGVATTIFQVFNCQLYQHDQEDLKAQYFLNLDTSIECFTFKWIMNAVMGVLCLVVFVFGFPAWLFSVMLSARGYNKVCVTQRVLLRHRHLLSNGAWVHLSGARGSAVKRRWMKAVHSILEHNRREKKLLQSRQDRRVRRQRKGMLVNVAERSVSGKGARRSIARITVHVSEALGEFWERLGGSAGNVHLDPTRKTEDVYMHGTSYTELPETSEEAIMCRTVMQMGVSWIDARSRRRKFDDAPNMHFRDVILRVTSTEMVISALVFEQDELQDGGVTMRVPVTLLNESSRKSVHIQFSHPFESQYFYWQRSDTGGAATQEALSILRWKGKAEPPLERLSSTNRAPDPDGFPYGWTFPNPRHAEQSHYVGQALVVMLEKK</sequence>
<name>A0AAE0GK78_9CHLO</name>
<comment type="caution">
    <text evidence="2">The sequence shown here is derived from an EMBL/GenBank/DDBJ whole genome shotgun (WGS) entry which is preliminary data.</text>
</comment>
<organism evidence="2 3">
    <name type="scientific">Cymbomonas tetramitiformis</name>
    <dbReference type="NCBI Taxonomy" id="36881"/>
    <lineage>
        <taxon>Eukaryota</taxon>
        <taxon>Viridiplantae</taxon>
        <taxon>Chlorophyta</taxon>
        <taxon>Pyramimonadophyceae</taxon>
        <taxon>Pyramimonadales</taxon>
        <taxon>Pyramimonadaceae</taxon>
        <taxon>Cymbomonas</taxon>
    </lineage>
</organism>
<keyword evidence="1" id="KW-0472">Membrane</keyword>
<keyword evidence="1" id="KW-1133">Transmembrane helix</keyword>
<feature type="transmembrane region" description="Helical" evidence="1">
    <location>
        <begin position="1344"/>
        <end position="1367"/>
    </location>
</feature>
<dbReference type="PANTHER" id="PTHR11319:SF35">
    <property type="entry name" value="OUTER MEMBRANE PROTEIN PMPC-RELATED"/>
    <property type="match status" value="1"/>
</dbReference>
<feature type="transmembrane region" description="Helical" evidence="1">
    <location>
        <begin position="1155"/>
        <end position="1178"/>
    </location>
</feature>
<evidence type="ECO:0000313" key="3">
    <source>
        <dbReference type="Proteomes" id="UP001190700"/>
    </source>
</evidence>
<accession>A0AAE0GK78</accession>
<dbReference type="EMBL" id="LGRX02004823">
    <property type="protein sequence ID" value="KAK3279507.1"/>
    <property type="molecule type" value="Genomic_DNA"/>
</dbReference>
<dbReference type="PANTHER" id="PTHR11319">
    <property type="entry name" value="G PROTEIN-COUPLED RECEPTOR-RELATED"/>
    <property type="match status" value="1"/>
</dbReference>
<reference evidence="2 3" key="1">
    <citation type="journal article" date="2015" name="Genome Biol. Evol.">
        <title>Comparative Genomics of a Bacterivorous Green Alga Reveals Evolutionary Causalities and Consequences of Phago-Mixotrophic Mode of Nutrition.</title>
        <authorList>
            <person name="Burns J.A."/>
            <person name="Paasch A."/>
            <person name="Narechania A."/>
            <person name="Kim E."/>
        </authorList>
    </citation>
    <scope>NUCLEOTIDE SEQUENCE [LARGE SCALE GENOMIC DNA]</scope>
    <source>
        <strain evidence="2 3">PLY_AMNH</strain>
    </source>
</reference>
<feature type="transmembrane region" description="Helical" evidence="1">
    <location>
        <begin position="1398"/>
        <end position="1421"/>
    </location>
</feature>
<protein>
    <submittedName>
        <fullName evidence="2">Uncharacterized protein</fullName>
    </submittedName>
</protein>
<feature type="transmembrane region" description="Helical" evidence="1">
    <location>
        <begin position="1190"/>
        <end position="1209"/>
    </location>
</feature>
<proteinExistence type="predicted"/>
<dbReference type="InterPro" id="IPR011050">
    <property type="entry name" value="Pectin_lyase_fold/virulence"/>
</dbReference>
<dbReference type="SUPFAM" id="SSF51126">
    <property type="entry name" value="Pectin lyase-like"/>
    <property type="match status" value="1"/>
</dbReference>
<evidence type="ECO:0000313" key="2">
    <source>
        <dbReference type="EMBL" id="KAK3279507.1"/>
    </source>
</evidence>
<keyword evidence="3" id="KW-1185">Reference proteome</keyword>